<accession>A0ABW0UWS7</accession>
<dbReference type="Proteomes" id="UP001596154">
    <property type="component" value="Unassembled WGS sequence"/>
</dbReference>
<protein>
    <submittedName>
        <fullName evidence="1">DUF2267 domain-containing protein</fullName>
    </submittedName>
</protein>
<dbReference type="InterPro" id="IPR018727">
    <property type="entry name" value="DUF2267"/>
</dbReference>
<name>A0ABW0UWS7_9ACTN</name>
<comment type="caution">
    <text evidence="1">The sequence shown here is derived from an EMBL/GenBank/DDBJ whole genome shotgun (WGS) entry which is preliminary data.</text>
</comment>
<organism evidence="1 2">
    <name type="scientific">Streptomyces bullii</name>
    <dbReference type="NCBI Taxonomy" id="349910"/>
    <lineage>
        <taxon>Bacteria</taxon>
        <taxon>Bacillati</taxon>
        <taxon>Actinomycetota</taxon>
        <taxon>Actinomycetes</taxon>
        <taxon>Kitasatosporales</taxon>
        <taxon>Streptomycetaceae</taxon>
        <taxon>Streptomyces</taxon>
    </lineage>
</organism>
<sequence>MAERTGASESTAQGDAGAVLTTLADMVSPGELNQLISQLPTGYAVLFGRTDLAD</sequence>
<proteinExistence type="predicted"/>
<dbReference type="Gene3D" id="1.10.490.110">
    <property type="entry name" value="Uncharacterized conserved protein DUF2267"/>
    <property type="match status" value="1"/>
</dbReference>
<dbReference type="RefSeq" id="WP_381025949.1">
    <property type="nucleotide sequence ID" value="NZ_JBHSNY010000009.1"/>
</dbReference>
<dbReference type="EMBL" id="JBHSNY010000009">
    <property type="protein sequence ID" value="MFC5637082.1"/>
    <property type="molecule type" value="Genomic_DNA"/>
</dbReference>
<evidence type="ECO:0000313" key="1">
    <source>
        <dbReference type="EMBL" id="MFC5637082.1"/>
    </source>
</evidence>
<evidence type="ECO:0000313" key="2">
    <source>
        <dbReference type="Proteomes" id="UP001596154"/>
    </source>
</evidence>
<dbReference type="Pfam" id="PF10025">
    <property type="entry name" value="DUF2267"/>
    <property type="match status" value="1"/>
</dbReference>
<reference evidence="2" key="1">
    <citation type="journal article" date="2019" name="Int. J. Syst. Evol. Microbiol.">
        <title>The Global Catalogue of Microorganisms (GCM) 10K type strain sequencing project: providing services to taxonomists for standard genome sequencing and annotation.</title>
        <authorList>
            <consortium name="The Broad Institute Genomics Platform"/>
            <consortium name="The Broad Institute Genome Sequencing Center for Infectious Disease"/>
            <person name="Wu L."/>
            <person name="Ma J."/>
        </authorList>
    </citation>
    <scope>NUCLEOTIDE SEQUENCE [LARGE SCALE GENOMIC DNA]</scope>
    <source>
        <strain evidence="2">CGMCC 4.7248</strain>
    </source>
</reference>
<dbReference type="InterPro" id="IPR038282">
    <property type="entry name" value="DUF2267_sf"/>
</dbReference>
<gene>
    <name evidence="1" type="ORF">ACFPZJ_25410</name>
</gene>
<keyword evidence="2" id="KW-1185">Reference proteome</keyword>